<dbReference type="GO" id="GO:0003677">
    <property type="term" value="F:DNA binding"/>
    <property type="evidence" value="ECO:0007669"/>
    <property type="project" value="UniProtKB-KW"/>
</dbReference>
<evidence type="ECO:0000256" key="1">
    <source>
        <dbReference type="ARBA" id="ARBA00010641"/>
    </source>
</evidence>
<dbReference type="EMBL" id="BORJ01000020">
    <property type="protein sequence ID" value="GIN99098.1"/>
    <property type="molecule type" value="Genomic_DNA"/>
</dbReference>
<keyword evidence="8" id="KW-0240">DNA-directed RNA polymerase</keyword>
<keyword evidence="2" id="KW-0805">Transcription regulation</keyword>
<dbReference type="PANTHER" id="PTHR43133">
    <property type="entry name" value="RNA POLYMERASE ECF-TYPE SIGMA FACTO"/>
    <property type="match status" value="1"/>
</dbReference>
<evidence type="ECO:0000256" key="2">
    <source>
        <dbReference type="ARBA" id="ARBA00023015"/>
    </source>
</evidence>
<evidence type="ECO:0000313" key="8">
    <source>
        <dbReference type="EMBL" id="GIN99098.1"/>
    </source>
</evidence>
<keyword evidence="5" id="KW-0804">Transcription</keyword>
<evidence type="ECO:0000313" key="11">
    <source>
        <dbReference type="Proteomes" id="UP000680670"/>
    </source>
</evidence>
<evidence type="ECO:0000313" key="9">
    <source>
        <dbReference type="EMBL" id="RST59893.1"/>
    </source>
</evidence>
<keyword evidence="11" id="KW-1185">Reference proteome</keyword>
<dbReference type="SUPFAM" id="SSF88659">
    <property type="entry name" value="Sigma3 and sigma4 domains of RNA polymerase sigma factors"/>
    <property type="match status" value="1"/>
</dbReference>
<organism evidence="9 10">
    <name type="scientific">Siminovitchia terrae</name>
    <name type="common">Bacillus terrae</name>
    <dbReference type="NCBI Taxonomy" id="1914933"/>
    <lineage>
        <taxon>Bacteria</taxon>
        <taxon>Bacillati</taxon>
        <taxon>Bacillota</taxon>
        <taxon>Bacilli</taxon>
        <taxon>Bacillales</taxon>
        <taxon>Bacillaceae</taxon>
        <taxon>Siminovitchia</taxon>
    </lineage>
</organism>
<keyword evidence="4" id="KW-0238">DNA-binding</keyword>
<dbReference type="InterPro" id="IPR013249">
    <property type="entry name" value="RNA_pol_sigma70_r4_t2"/>
</dbReference>
<dbReference type="InterPro" id="IPR007627">
    <property type="entry name" value="RNA_pol_sigma70_r2"/>
</dbReference>
<dbReference type="SUPFAM" id="SSF88946">
    <property type="entry name" value="Sigma2 domain of RNA polymerase sigma factors"/>
    <property type="match status" value="1"/>
</dbReference>
<feature type="domain" description="RNA polymerase sigma-70 region 2" evidence="6">
    <location>
        <begin position="27"/>
        <end position="87"/>
    </location>
</feature>
<dbReference type="GO" id="GO:0016987">
    <property type="term" value="F:sigma factor activity"/>
    <property type="evidence" value="ECO:0007669"/>
    <property type="project" value="UniProtKB-KW"/>
</dbReference>
<dbReference type="InterPro" id="IPR014284">
    <property type="entry name" value="RNA_pol_sigma-70_dom"/>
</dbReference>
<dbReference type="InterPro" id="IPR013325">
    <property type="entry name" value="RNA_pol_sigma_r2"/>
</dbReference>
<reference evidence="8 11" key="2">
    <citation type="submission" date="2021-03" db="EMBL/GenBank/DDBJ databases">
        <title>Antimicrobial resistance genes in bacteria isolated from Japanese honey, and their potential for conferring macrolide and lincosamide resistance in the American foulbrood pathogen Paenibacillus larvae.</title>
        <authorList>
            <person name="Okamoto M."/>
            <person name="Kumagai M."/>
            <person name="Kanamori H."/>
            <person name="Takamatsu D."/>
        </authorList>
    </citation>
    <scope>NUCLEOTIDE SEQUENCE [LARGE SCALE GENOMIC DNA]</scope>
    <source>
        <strain evidence="8 11">J6TS1</strain>
    </source>
</reference>
<dbReference type="Proteomes" id="UP000287296">
    <property type="component" value="Unassembled WGS sequence"/>
</dbReference>
<dbReference type="Pfam" id="PF08281">
    <property type="entry name" value="Sigma70_r4_2"/>
    <property type="match status" value="1"/>
</dbReference>
<evidence type="ECO:0000259" key="7">
    <source>
        <dbReference type="Pfam" id="PF08281"/>
    </source>
</evidence>
<dbReference type="RefSeq" id="WP_120118163.1">
    <property type="nucleotide sequence ID" value="NZ_BORI01000010.1"/>
</dbReference>
<dbReference type="InterPro" id="IPR013324">
    <property type="entry name" value="RNA_pol_sigma_r3/r4-like"/>
</dbReference>
<dbReference type="GO" id="GO:0006352">
    <property type="term" value="P:DNA-templated transcription initiation"/>
    <property type="evidence" value="ECO:0007669"/>
    <property type="project" value="InterPro"/>
</dbReference>
<evidence type="ECO:0000259" key="6">
    <source>
        <dbReference type="Pfam" id="PF04542"/>
    </source>
</evidence>
<feature type="domain" description="RNA polymerase sigma factor 70 region 4 type 2" evidence="7">
    <location>
        <begin position="111"/>
        <end position="161"/>
    </location>
</feature>
<accession>A0A429X9P1</accession>
<proteinExistence type="inferred from homology"/>
<dbReference type="Proteomes" id="UP000680670">
    <property type="component" value="Unassembled WGS sequence"/>
</dbReference>
<keyword evidence="3" id="KW-0731">Sigma factor</keyword>
<comment type="similarity">
    <text evidence="1">Belongs to the sigma-70 factor family. ECF subfamily.</text>
</comment>
<dbReference type="AlphaFoldDB" id="A0A429X9P1"/>
<dbReference type="InterPro" id="IPR036388">
    <property type="entry name" value="WH-like_DNA-bd_sf"/>
</dbReference>
<reference evidence="9 10" key="1">
    <citation type="submission" date="2018-12" db="EMBL/GenBank/DDBJ databases">
        <authorList>
            <person name="Sun L."/>
            <person name="Chen Z."/>
        </authorList>
    </citation>
    <scope>NUCLEOTIDE SEQUENCE [LARGE SCALE GENOMIC DNA]</scope>
    <source>
        <strain evidence="9 10">LMG 29736</strain>
    </source>
</reference>
<dbReference type="PANTHER" id="PTHR43133:SF8">
    <property type="entry name" value="RNA POLYMERASE SIGMA FACTOR HI_1459-RELATED"/>
    <property type="match status" value="1"/>
</dbReference>
<dbReference type="Pfam" id="PF04542">
    <property type="entry name" value="Sigma70_r2"/>
    <property type="match status" value="1"/>
</dbReference>
<name>A0A429X9P1_SIMTE</name>
<gene>
    <name evidence="9" type="ORF">D5F11_009245</name>
    <name evidence="8" type="ORF">J6TS1_49680</name>
</gene>
<dbReference type="Gene3D" id="1.10.10.10">
    <property type="entry name" value="Winged helix-like DNA-binding domain superfamily/Winged helix DNA-binding domain"/>
    <property type="match status" value="1"/>
</dbReference>
<dbReference type="InterPro" id="IPR039425">
    <property type="entry name" value="RNA_pol_sigma-70-like"/>
</dbReference>
<sequence>MYKDRFPVLVKNNGPSKEGLTQNLMNLLPQLQQYCRYLSQNKWDGEDIAQEVMVKVLDRYKHKDNITPALLKRIAYNFWIDTIRKRKNETSLSLSELEENKKETSYALDVIDFLMKKLTPKQAVIVLLKEGFQFKSKEIARLLGTTEMAVKASLSRARKRMDSSEIEKASCSNELYWTDEEHDQLYQLFYKAITLQDPSVLIEAIPSMRTLKKETGTPIAILNQKLNHSPSSTLSMAA</sequence>
<dbReference type="NCBIfam" id="TIGR02937">
    <property type="entry name" value="sigma70-ECF"/>
    <property type="match status" value="1"/>
</dbReference>
<evidence type="ECO:0000256" key="3">
    <source>
        <dbReference type="ARBA" id="ARBA00023082"/>
    </source>
</evidence>
<dbReference type="Gene3D" id="1.10.1740.10">
    <property type="match status" value="1"/>
</dbReference>
<evidence type="ECO:0000256" key="4">
    <source>
        <dbReference type="ARBA" id="ARBA00023125"/>
    </source>
</evidence>
<comment type="caution">
    <text evidence="9">The sequence shown here is derived from an EMBL/GenBank/DDBJ whole genome shotgun (WGS) entry which is preliminary data.</text>
</comment>
<dbReference type="OrthoDB" id="2381154at2"/>
<dbReference type="GO" id="GO:0000428">
    <property type="term" value="C:DNA-directed RNA polymerase complex"/>
    <property type="evidence" value="ECO:0007669"/>
    <property type="project" value="UniProtKB-KW"/>
</dbReference>
<protein>
    <submittedName>
        <fullName evidence="8">DNA-directed RNA polymerase sigma-70 factor</fullName>
    </submittedName>
    <submittedName>
        <fullName evidence="9">Sigma-70 family RNA polymerase sigma factor</fullName>
    </submittedName>
</protein>
<dbReference type="EMBL" id="QYTW02000007">
    <property type="protein sequence ID" value="RST59893.1"/>
    <property type="molecule type" value="Genomic_DNA"/>
</dbReference>
<evidence type="ECO:0000313" key="10">
    <source>
        <dbReference type="Proteomes" id="UP000287296"/>
    </source>
</evidence>
<evidence type="ECO:0000256" key="5">
    <source>
        <dbReference type="ARBA" id="ARBA00023163"/>
    </source>
</evidence>